<sequence length="155" mass="18195">MVKRLAITSIINMEFPLDDVNTKDIPPSSDDDRDSLQNEILSYSESVTRPPRRHGRICVPMSFSGIRKQMGKKRFRRYENVDWCSHRMVYPRQDWWELILDQQALYKLPKSLQHADTVAGGGQTGRASERLKYKIEHIGCNERWPDWSERLSMQA</sequence>
<organism evidence="1">
    <name type="scientific">Timema tahoe</name>
    <dbReference type="NCBI Taxonomy" id="61484"/>
    <lineage>
        <taxon>Eukaryota</taxon>
        <taxon>Metazoa</taxon>
        <taxon>Ecdysozoa</taxon>
        <taxon>Arthropoda</taxon>
        <taxon>Hexapoda</taxon>
        <taxon>Insecta</taxon>
        <taxon>Pterygota</taxon>
        <taxon>Neoptera</taxon>
        <taxon>Polyneoptera</taxon>
        <taxon>Phasmatodea</taxon>
        <taxon>Timematodea</taxon>
        <taxon>Timematoidea</taxon>
        <taxon>Timematidae</taxon>
        <taxon>Timema</taxon>
    </lineage>
</organism>
<proteinExistence type="predicted"/>
<dbReference type="EMBL" id="OE003485">
    <property type="protein sequence ID" value="CAD7460199.1"/>
    <property type="molecule type" value="Genomic_DNA"/>
</dbReference>
<evidence type="ECO:0000313" key="1">
    <source>
        <dbReference type="EMBL" id="CAD7460199.1"/>
    </source>
</evidence>
<protein>
    <submittedName>
        <fullName evidence="1">Uncharacterized protein</fullName>
    </submittedName>
</protein>
<dbReference type="AlphaFoldDB" id="A0A7R9IKY7"/>
<name>A0A7R9IKY7_9NEOP</name>
<accession>A0A7R9IKY7</accession>
<reference evidence="1" key="1">
    <citation type="submission" date="2020-11" db="EMBL/GenBank/DDBJ databases">
        <authorList>
            <person name="Tran Van P."/>
        </authorList>
    </citation>
    <scope>NUCLEOTIDE SEQUENCE</scope>
</reference>
<gene>
    <name evidence="1" type="ORF">TTEB3V08_LOCUS8137</name>
</gene>